<protein>
    <submittedName>
        <fullName evidence="2">DUF3016 domain-containing protein</fullName>
    </submittedName>
</protein>
<organism evidence="2 3">
    <name type="scientific">Glaciecola petra</name>
    <dbReference type="NCBI Taxonomy" id="3075602"/>
    <lineage>
        <taxon>Bacteria</taxon>
        <taxon>Pseudomonadati</taxon>
        <taxon>Pseudomonadota</taxon>
        <taxon>Gammaproteobacteria</taxon>
        <taxon>Alteromonadales</taxon>
        <taxon>Alteromonadaceae</taxon>
        <taxon>Glaciecola</taxon>
    </lineage>
</organism>
<evidence type="ECO:0000313" key="2">
    <source>
        <dbReference type="EMBL" id="MDT0593389.1"/>
    </source>
</evidence>
<keyword evidence="3" id="KW-1185">Reference proteome</keyword>
<sequence>MKKLMIPLACIFVGVQTANATSAMDTEVAQDESRVAVEWLEPKSYRDVRSANSSSTKFRKQVFKELEEHLVDLSEDLPEGQSLKIRVTDLDLAGRVEPGGINGFGTSGDIRVVRQIDIPRITFEYDLLDAEGQILKTEEVNLKDMGFLDGPRITRRNEPYSYEKHMLSEWFKDNLVKSDA</sequence>
<keyword evidence="1" id="KW-0732">Signal</keyword>
<accession>A0ABU2ZP77</accession>
<name>A0ABU2ZP77_9ALTE</name>
<dbReference type="Pfam" id="PF11454">
    <property type="entry name" value="DUF3016"/>
    <property type="match status" value="1"/>
</dbReference>
<gene>
    <name evidence="2" type="ORF">RM552_00860</name>
</gene>
<dbReference type="RefSeq" id="WP_311366910.1">
    <property type="nucleotide sequence ID" value="NZ_JAVRHX010000001.1"/>
</dbReference>
<dbReference type="InterPro" id="IPR021557">
    <property type="entry name" value="DUF3016"/>
</dbReference>
<comment type="caution">
    <text evidence="2">The sequence shown here is derived from an EMBL/GenBank/DDBJ whole genome shotgun (WGS) entry which is preliminary data.</text>
</comment>
<evidence type="ECO:0000256" key="1">
    <source>
        <dbReference type="SAM" id="SignalP"/>
    </source>
</evidence>
<dbReference type="EMBL" id="JAVRHX010000001">
    <property type="protein sequence ID" value="MDT0593389.1"/>
    <property type="molecule type" value="Genomic_DNA"/>
</dbReference>
<proteinExistence type="predicted"/>
<dbReference type="Proteomes" id="UP001253545">
    <property type="component" value="Unassembled WGS sequence"/>
</dbReference>
<feature type="chain" id="PRO_5045960943" evidence="1">
    <location>
        <begin position="21"/>
        <end position="180"/>
    </location>
</feature>
<reference evidence="2 3" key="1">
    <citation type="submission" date="2023-09" db="EMBL/GenBank/DDBJ databases">
        <authorList>
            <person name="Rey-Velasco X."/>
        </authorList>
    </citation>
    <scope>NUCLEOTIDE SEQUENCE [LARGE SCALE GENOMIC DNA]</scope>
    <source>
        <strain evidence="2 3">P117</strain>
    </source>
</reference>
<evidence type="ECO:0000313" key="3">
    <source>
        <dbReference type="Proteomes" id="UP001253545"/>
    </source>
</evidence>
<feature type="signal peptide" evidence="1">
    <location>
        <begin position="1"/>
        <end position="20"/>
    </location>
</feature>